<dbReference type="InterPro" id="IPR000740">
    <property type="entry name" value="GrpE"/>
</dbReference>
<evidence type="ECO:0000256" key="1">
    <source>
        <dbReference type="SAM" id="Coils"/>
    </source>
</evidence>
<dbReference type="GO" id="GO:0003677">
    <property type="term" value="F:DNA binding"/>
    <property type="evidence" value="ECO:0007669"/>
    <property type="project" value="InterPro"/>
</dbReference>
<keyword evidence="1" id="KW-0175">Coiled coil</keyword>
<dbReference type="Pfam" id="PF01025">
    <property type="entry name" value="GrpE"/>
    <property type="match status" value="1"/>
</dbReference>
<dbReference type="Proteomes" id="UP000053372">
    <property type="component" value="Unassembled WGS sequence"/>
</dbReference>
<accession>A0A0V7ZPU3</accession>
<evidence type="ECO:0000259" key="2">
    <source>
        <dbReference type="PROSITE" id="PS50943"/>
    </source>
</evidence>
<organism evidence="3 4">
    <name type="scientific">Mastigocoleus testarum BC008</name>
    <dbReference type="NCBI Taxonomy" id="371196"/>
    <lineage>
        <taxon>Bacteria</taxon>
        <taxon>Bacillati</taxon>
        <taxon>Cyanobacteriota</taxon>
        <taxon>Cyanophyceae</taxon>
        <taxon>Nostocales</taxon>
        <taxon>Hapalosiphonaceae</taxon>
        <taxon>Mastigocoleus</taxon>
    </lineage>
</organism>
<gene>
    <name evidence="3" type="ORF">BC008_43535</name>
</gene>
<name>A0A0V7ZPU3_9CYAN</name>
<reference evidence="3 4" key="1">
    <citation type="journal article" date="2015" name="Genome Announc.">
        <title>Draft Genome of the Euendolithic (true boring) Cyanobacterium Mastigocoleus testarum strain BC008.</title>
        <authorList>
            <person name="Guida B.S."/>
            <person name="Garcia-Pichel F."/>
        </authorList>
    </citation>
    <scope>NUCLEOTIDE SEQUENCE [LARGE SCALE GENOMIC DNA]</scope>
    <source>
        <strain evidence="3 4">BC008</strain>
    </source>
</reference>
<feature type="domain" description="HTH cro/C1-type" evidence="2">
    <location>
        <begin position="23"/>
        <end position="66"/>
    </location>
</feature>
<dbReference type="GO" id="GO:0000774">
    <property type="term" value="F:adenyl-nucleotide exchange factor activity"/>
    <property type="evidence" value="ECO:0007669"/>
    <property type="project" value="InterPro"/>
</dbReference>
<dbReference type="GO" id="GO:0006457">
    <property type="term" value="P:protein folding"/>
    <property type="evidence" value="ECO:0007669"/>
    <property type="project" value="InterPro"/>
</dbReference>
<protein>
    <submittedName>
        <fullName evidence="3">XRE family transcriptional regulator</fullName>
    </submittedName>
</protein>
<dbReference type="EMBL" id="LMTZ01000096">
    <property type="protein sequence ID" value="KST66620.1"/>
    <property type="molecule type" value="Genomic_DNA"/>
</dbReference>
<dbReference type="CDD" id="cd00093">
    <property type="entry name" value="HTH_XRE"/>
    <property type="match status" value="1"/>
</dbReference>
<dbReference type="InterPro" id="IPR001387">
    <property type="entry name" value="Cro/C1-type_HTH"/>
</dbReference>
<dbReference type="Pfam" id="PF13443">
    <property type="entry name" value="HTH_26"/>
    <property type="match status" value="1"/>
</dbReference>
<dbReference type="OrthoDB" id="582213at2"/>
<comment type="caution">
    <text evidence="3">The sequence shown here is derived from an EMBL/GenBank/DDBJ whole genome shotgun (WGS) entry which is preliminary data.</text>
</comment>
<dbReference type="PROSITE" id="PS50943">
    <property type="entry name" value="HTH_CROC1"/>
    <property type="match status" value="1"/>
</dbReference>
<dbReference type="Gene3D" id="1.10.260.40">
    <property type="entry name" value="lambda repressor-like DNA-binding domains"/>
    <property type="match status" value="1"/>
</dbReference>
<feature type="coiled-coil region" evidence="1">
    <location>
        <begin position="97"/>
        <end position="124"/>
    </location>
</feature>
<dbReference type="GO" id="GO:0042803">
    <property type="term" value="F:protein homodimerization activity"/>
    <property type="evidence" value="ECO:0007669"/>
    <property type="project" value="InterPro"/>
</dbReference>
<evidence type="ECO:0000313" key="3">
    <source>
        <dbReference type="EMBL" id="KST66620.1"/>
    </source>
</evidence>
<evidence type="ECO:0000313" key="4">
    <source>
        <dbReference type="Proteomes" id="UP000053372"/>
    </source>
</evidence>
<dbReference type="InterPro" id="IPR010982">
    <property type="entry name" value="Lambda_DNA-bd_dom_sf"/>
</dbReference>
<sequence>MSSTDFTEKLQNLMLLVGIDSFKALGKTSGVSERQILRIRRGELHQMRVEVLWALAQVLQISLNELIATFSTLNIPDSRTISQTKNSNNQQFANENTNTQSLELESLQQEIATLKQEYLRVQQQLKEQKYSLLQEFQLSSLQSLESLLLQFPSAAQKARENPKLAAVNLLPLVQKPLEKLLSGWGIETIAAVGAEIPYNPQEHQLLEGKVEPGDTVKVRYIGYRQAEKLLYRAKVIPL</sequence>
<dbReference type="RefSeq" id="WP_027846720.1">
    <property type="nucleotide sequence ID" value="NZ_LMTZ01000096.1"/>
</dbReference>
<dbReference type="AlphaFoldDB" id="A0A0V7ZPU3"/>
<dbReference type="GO" id="GO:0051087">
    <property type="term" value="F:protein-folding chaperone binding"/>
    <property type="evidence" value="ECO:0007669"/>
    <property type="project" value="InterPro"/>
</dbReference>
<proteinExistence type="predicted"/>
<dbReference type="SUPFAM" id="SSF47413">
    <property type="entry name" value="lambda repressor-like DNA-binding domains"/>
    <property type="match status" value="1"/>
</dbReference>
<keyword evidence="4" id="KW-1185">Reference proteome</keyword>